<feature type="non-terminal residue" evidence="12">
    <location>
        <position position="1"/>
    </location>
</feature>
<proteinExistence type="predicted"/>
<gene>
    <name evidence="12" type="primary">Ervk8_3</name>
    <name evidence="12" type="ORF">IBISTR_R15191</name>
</gene>
<dbReference type="GO" id="GO:0035613">
    <property type="term" value="F:RNA stem-loop binding"/>
    <property type="evidence" value="ECO:0007669"/>
    <property type="project" value="TreeGrafter"/>
</dbReference>
<accession>A0A7K7UQP8</accession>
<dbReference type="EMBL" id="VZSZ01021135">
    <property type="protein sequence ID" value="NXA30646.1"/>
    <property type="molecule type" value="Genomic_DNA"/>
</dbReference>
<feature type="non-terminal residue" evidence="12">
    <location>
        <position position="119"/>
    </location>
</feature>
<dbReference type="PANTHER" id="PTHR41694">
    <property type="entry name" value="ENDOGENOUS RETROVIRUS GROUP K MEMBER POL PROTEIN"/>
    <property type="match status" value="1"/>
</dbReference>
<comment type="caution">
    <text evidence="12">The sequence shown here is derived from an EMBL/GenBank/DDBJ whole genome shotgun (WGS) entry which is preliminary data.</text>
</comment>
<keyword evidence="7" id="KW-0378">Hydrolase</keyword>
<keyword evidence="9" id="KW-0862">Zinc</keyword>
<keyword evidence="4" id="KW-0540">Nuclease</keyword>
<evidence type="ECO:0000256" key="5">
    <source>
        <dbReference type="ARBA" id="ARBA00022723"/>
    </source>
</evidence>
<evidence type="ECO:0000256" key="8">
    <source>
        <dbReference type="ARBA" id="ARBA00022918"/>
    </source>
</evidence>
<sequence length="119" mass="13058">IFTEGNFVIDQAVAQPLAAVVNPEPPVTVAHRSHKFFHQSARALQKEFGITRAQARAVIAACPDCARVMTLQDQGTNPRGLQPRGVWQTDVTDFPSFGRLRHVHVTVDTCSRAVWATPA</sequence>
<dbReference type="GO" id="GO:0008270">
    <property type="term" value="F:zinc ion binding"/>
    <property type="evidence" value="ECO:0007669"/>
    <property type="project" value="UniProtKB-KW"/>
</dbReference>
<evidence type="ECO:0000259" key="11">
    <source>
        <dbReference type="PROSITE" id="PS50994"/>
    </source>
</evidence>
<feature type="domain" description="Integrase catalytic" evidence="11">
    <location>
        <begin position="79"/>
        <end position="119"/>
    </location>
</feature>
<dbReference type="GO" id="GO:0015074">
    <property type="term" value="P:DNA integration"/>
    <property type="evidence" value="ECO:0007669"/>
    <property type="project" value="InterPro"/>
</dbReference>
<evidence type="ECO:0000256" key="3">
    <source>
        <dbReference type="ARBA" id="ARBA00022695"/>
    </source>
</evidence>
<dbReference type="SUPFAM" id="SSF53098">
    <property type="entry name" value="Ribonuclease H-like"/>
    <property type="match status" value="1"/>
</dbReference>
<keyword evidence="3" id="KW-0548">Nucleotidyltransferase</keyword>
<dbReference type="InterPro" id="IPR003308">
    <property type="entry name" value="Integrase_Zn-bd_dom_N"/>
</dbReference>
<dbReference type="PROSITE" id="PS50994">
    <property type="entry name" value="INTEGRASE"/>
    <property type="match status" value="1"/>
</dbReference>
<dbReference type="GO" id="GO:0016787">
    <property type="term" value="F:hydrolase activity"/>
    <property type="evidence" value="ECO:0007669"/>
    <property type="project" value="UniProtKB-KW"/>
</dbReference>
<protein>
    <recommendedName>
        <fullName evidence="1">RNA-directed DNA polymerase</fullName>
        <ecNumber evidence="1">2.7.7.49</ecNumber>
    </recommendedName>
</protein>
<dbReference type="InterPro" id="IPR036397">
    <property type="entry name" value="RNaseH_sf"/>
</dbReference>
<evidence type="ECO:0000256" key="2">
    <source>
        <dbReference type="ARBA" id="ARBA00022679"/>
    </source>
</evidence>
<dbReference type="EC" id="2.7.7.49" evidence="1"/>
<name>A0A7K7UQP8_9CHAR</name>
<dbReference type="Proteomes" id="UP000587655">
    <property type="component" value="Unassembled WGS sequence"/>
</dbReference>
<dbReference type="GO" id="GO:0004519">
    <property type="term" value="F:endonuclease activity"/>
    <property type="evidence" value="ECO:0007669"/>
    <property type="project" value="UniProtKB-KW"/>
</dbReference>
<evidence type="ECO:0000313" key="12">
    <source>
        <dbReference type="EMBL" id="NXA30646.1"/>
    </source>
</evidence>
<dbReference type="Gene3D" id="3.30.420.10">
    <property type="entry name" value="Ribonuclease H-like superfamily/Ribonuclease H"/>
    <property type="match status" value="1"/>
</dbReference>
<reference evidence="12 13" key="1">
    <citation type="submission" date="2019-09" db="EMBL/GenBank/DDBJ databases">
        <title>Bird 10,000 Genomes (B10K) Project - Family phase.</title>
        <authorList>
            <person name="Zhang G."/>
        </authorList>
    </citation>
    <scope>NUCLEOTIDE SEQUENCE [LARGE SCALE GENOMIC DNA]</scope>
    <source>
        <strain evidence="12">B10K-DU-030-25</strain>
    </source>
</reference>
<dbReference type="InterPro" id="IPR017856">
    <property type="entry name" value="Integrase-like_N"/>
</dbReference>
<dbReference type="AlphaFoldDB" id="A0A7K7UQP8"/>
<evidence type="ECO:0000256" key="4">
    <source>
        <dbReference type="ARBA" id="ARBA00022722"/>
    </source>
</evidence>
<dbReference type="InterPro" id="IPR012337">
    <property type="entry name" value="RNaseH-like_sf"/>
</dbReference>
<dbReference type="SUPFAM" id="SSF46919">
    <property type="entry name" value="N-terminal Zn binding domain of HIV integrase"/>
    <property type="match status" value="1"/>
</dbReference>
<evidence type="ECO:0000313" key="13">
    <source>
        <dbReference type="Proteomes" id="UP000587655"/>
    </source>
</evidence>
<feature type="domain" description="Integrase-type" evidence="10">
    <location>
        <begin position="25"/>
        <end position="66"/>
    </location>
</feature>
<evidence type="ECO:0000256" key="6">
    <source>
        <dbReference type="ARBA" id="ARBA00022759"/>
    </source>
</evidence>
<dbReference type="GO" id="GO:0003964">
    <property type="term" value="F:RNA-directed DNA polymerase activity"/>
    <property type="evidence" value="ECO:0007669"/>
    <property type="project" value="UniProtKB-KW"/>
</dbReference>
<evidence type="ECO:0000259" key="10">
    <source>
        <dbReference type="PROSITE" id="PS50876"/>
    </source>
</evidence>
<evidence type="ECO:0000256" key="1">
    <source>
        <dbReference type="ARBA" id="ARBA00012493"/>
    </source>
</evidence>
<dbReference type="PANTHER" id="PTHR41694:SF3">
    <property type="entry name" value="RNA-DIRECTED DNA POLYMERASE-RELATED"/>
    <property type="match status" value="1"/>
</dbReference>
<dbReference type="PROSITE" id="PS50876">
    <property type="entry name" value="ZF_INTEGRASE"/>
    <property type="match status" value="1"/>
</dbReference>
<keyword evidence="9" id="KW-0863">Zinc-finger</keyword>
<keyword evidence="8" id="KW-0695">RNA-directed DNA polymerase</keyword>
<dbReference type="Pfam" id="PF02022">
    <property type="entry name" value="Integrase_Zn"/>
    <property type="match status" value="1"/>
</dbReference>
<evidence type="ECO:0000256" key="9">
    <source>
        <dbReference type="PROSITE-ProRule" id="PRU00450"/>
    </source>
</evidence>
<keyword evidence="2" id="KW-0808">Transferase</keyword>
<dbReference type="InterPro" id="IPR001584">
    <property type="entry name" value="Integrase_cat-core"/>
</dbReference>
<dbReference type="Gene3D" id="1.10.10.200">
    <property type="match status" value="1"/>
</dbReference>
<evidence type="ECO:0000256" key="7">
    <source>
        <dbReference type="ARBA" id="ARBA00022801"/>
    </source>
</evidence>
<keyword evidence="13" id="KW-1185">Reference proteome</keyword>
<organism evidence="12 13">
    <name type="scientific">Ibidorhyncha struthersii</name>
    <dbReference type="NCBI Taxonomy" id="425643"/>
    <lineage>
        <taxon>Eukaryota</taxon>
        <taxon>Metazoa</taxon>
        <taxon>Chordata</taxon>
        <taxon>Craniata</taxon>
        <taxon>Vertebrata</taxon>
        <taxon>Euteleostomi</taxon>
        <taxon>Archelosauria</taxon>
        <taxon>Archosauria</taxon>
        <taxon>Dinosauria</taxon>
        <taxon>Saurischia</taxon>
        <taxon>Theropoda</taxon>
        <taxon>Coelurosauria</taxon>
        <taxon>Aves</taxon>
        <taxon>Neognathae</taxon>
        <taxon>Neoaves</taxon>
        <taxon>Charadriiformes</taxon>
        <taxon>Charadriidae</taxon>
        <taxon>Ibidorhyncha</taxon>
    </lineage>
</organism>
<keyword evidence="5" id="KW-0479">Metal-binding</keyword>
<keyword evidence="6" id="KW-0255">Endonuclease</keyword>